<accession>A0ABQ9SRW8</accession>
<gene>
    <name evidence="1" type="ORF">CPAR01_05638</name>
</gene>
<evidence type="ECO:0000313" key="1">
    <source>
        <dbReference type="EMBL" id="KAK1542251.1"/>
    </source>
</evidence>
<sequence>MPQSCELSNTINDMDIEPENPTTYGWAFGAYERVGPDTGALKLSGASFDVKTSPSHMENTYVDHLSWLLQVDHIYGIPYLGRDPWKKEQPLPREYEFLSEDADASGLIMSLLVTGTFPKHPHASVRSASDMTTELIYAGELSFKLGLRCIKRFRCAVSLHLRQLLLEDRTALLERHITSLYKLLARRKLCALWGFRQMFAQAMVKLGCVTRTSAQSSLWTFAQAPPNLTPYGMVMTRRNGRLSSNIALALQARASVIADASRHPVTLLIPGSPLPPVTWSFVTYRYSDPLVPAGGKVKAQRFTTTELSRSG</sequence>
<keyword evidence="2" id="KW-1185">Reference proteome</keyword>
<comment type="caution">
    <text evidence="1">The sequence shown here is derived from an EMBL/GenBank/DDBJ whole genome shotgun (WGS) entry which is preliminary data.</text>
</comment>
<dbReference type="EMBL" id="MOPA01000004">
    <property type="protein sequence ID" value="KAK1542251.1"/>
    <property type="molecule type" value="Genomic_DNA"/>
</dbReference>
<reference evidence="1 2" key="1">
    <citation type="submission" date="2016-10" db="EMBL/GenBank/DDBJ databases">
        <title>The genome sequence of Colletotrichum fioriniae PJ7.</title>
        <authorList>
            <person name="Baroncelli R."/>
        </authorList>
    </citation>
    <scope>NUCLEOTIDE SEQUENCE [LARGE SCALE GENOMIC DNA]</scope>
    <source>
        <strain evidence="1 2">IMI 384185</strain>
    </source>
</reference>
<proteinExistence type="predicted"/>
<dbReference type="GeneID" id="85373813"/>
<organism evidence="1 2">
    <name type="scientific">Colletotrichum paranaense</name>
    <dbReference type="NCBI Taxonomy" id="1914294"/>
    <lineage>
        <taxon>Eukaryota</taxon>
        <taxon>Fungi</taxon>
        <taxon>Dikarya</taxon>
        <taxon>Ascomycota</taxon>
        <taxon>Pezizomycotina</taxon>
        <taxon>Sordariomycetes</taxon>
        <taxon>Hypocreomycetidae</taxon>
        <taxon>Glomerellales</taxon>
        <taxon>Glomerellaceae</taxon>
        <taxon>Colletotrichum</taxon>
        <taxon>Colletotrichum acutatum species complex</taxon>
    </lineage>
</organism>
<evidence type="ECO:0000313" key="2">
    <source>
        <dbReference type="Proteomes" id="UP001241169"/>
    </source>
</evidence>
<dbReference type="RefSeq" id="XP_060351380.1">
    <property type="nucleotide sequence ID" value="XM_060489914.1"/>
</dbReference>
<protein>
    <submittedName>
        <fullName evidence="1">Uncharacterized protein</fullName>
    </submittedName>
</protein>
<dbReference type="Proteomes" id="UP001241169">
    <property type="component" value="Unassembled WGS sequence"/>
</dbReference>
<name>A0ABQ9SRW8_9PEZI</name>